<name>A0ABR0K542_9EURO</name>
<gene>
    <name evidence="1" type="ORF">LTR24_006896</name>
</gene>
<proteinExistence type="predicted"/>
<protein>
    <submittedName>
        <fullName evidence="1">Uncharacterized protein</fullName>
    </submittedName>
</protein>
<organism evidence="1 2">
    <name type="scientific">Lithohypha guttulata</name>
    <dbReference type="NCBI Taxonomy" id="1690604"/>
    <lineage>
        <taxon>Eukaryota</taxon>
        <taxon>Fungi</taxon>
        <taxon>Dikarya</taxon>
        <taxon>Ascomycota</taxon>
        <taxon>Pezizomycotina</taxon>
        <taxon>Eurotiomycetes</taxon>
        <taxon>Chaetothyriomycetidae</taxon>
        <taxon>Chaetothyriales</taxon>
        <taxon>Trichomeriaceae</taxon>
        <taxon>Lithohypha</taxon>
    </lineage>
</organism>
<dbReference type="Proteomes" id="UP001345013">
    <property type="component" value="Unassembled WGS sequence"/>
</dbReference>
<keyword evidence="2" id="KW-1185">Reference proteome</keyword>
<evidence type="ECO:0000313" key="1">
    <source>
        <dbReference type="EMBL" id="KAK5087256.1"/>
    </source>
</evidence>
<accession>A0ABR0K542</accession>
<reference evidence="1 2" key="1">
    <citation type="submission" date="2023-08" db="EMBL/GenBank/DDBJ databases">
        <title>Black Yeasts Isolated from many extreme environments.</title>
        <authorList>
            <person name="Coleine C."/>
            <person name="Stajich J.E."/>
            <person name="Selbmann L."/>
        </authorList>
    </citation>
    <scope>NUCLEOTIDE SEQUENCE [LARGE SCALE GENOMIC DNA]</scope>
    <source>
        <strain evidence="1 2">CCFEE 5885</strain>
    </source>
</reference>
<comment type="caution">
    <text evidence="1">The sequence shown here is derived from an EMBL/GenBank/DDBJ whole genome shotgun (WGS) entry which is preliminary data.</text>
</comment>
<dbReference type="EMBL" id="JAVRRG010000095">
    <property type="protein sequence ID" value="KAK5087256.1"/>
    <property type="molecule type" value="Genomic_DNA"/>
</dbReference>
<evidence type="ECO:0000313" key="2">
    <source>
        <dbReference type="Proteomes" id="UP001345013"/>
    </source>
</evidence>
<sequence length="102" mass="11908">MRLCQPAYSRWPAGIVLTISKAQRYEITVRFVDTNTLKFREIPDSELTTLERGFAILSHTWTEEEVLYQEMLQQTPQMQHKRGYVKLKGACMAAKNLGYHMI</sequence>